<dbReference type="Proteomes" id="UP000460412">
    <property type="component" value="Unassembled WGS sequence"/>
</dbReference>
<protein>
    <submittedName>
        <fullName evidence="1">Uncharacterized protein</fullName>
    </submittedName>
</protein>
<organism evidence="1 2">
    <name type="scientific">Sporofaciens musculi</name>
    <dbReference type="NCBI Taxonomy" id="2681861"/>
    <lineage>
        <taxon>Bacteria</taxon>
        <taxon>Bacillati</taxon>
        <taxon>Bacillota</taxon>
        <taxon>Clostridia</taxon>
        <taxon>Lachnospirales</taxon>
        <taxon>Lachnospiraceae</taxon>
        <taxon>Sporofaciens</taxon>
    </lineage>
</organism>
<evidence type="ECO:0000313" key="1">
    <source>
        <dbReference type="EMBL" id="MXP78722.1"/>
    </source>
</evidence>
<dbReference type="EMBL" id="WUQX01000001">
    <property type="protein sequence ID" value="MXP78722.1"/>
    <property type="molecule type" value="Genomic_DNA"/>
</dbReference>
<name>A0A7X3MM25_9FIRM</name>
<accession>A0A7X3MM25</accession>
<dbReference type="AlphaFoldDB" id="A0A7X3MM25"/>
<gene>
    <name evidence="1" type="ORF">GN277_26295</name>
</gene>
<dbReference type="RefSeq" id="WP_159755740.1">
    <property type="nucleotide sequence ID" value="NZ_CATIFW010000024.1"/>
</dbReference>
<comment type="caution">
    <text evidence="1">The sequence shown here is derived from an EMBL/GenBank/DDBJ whole genome shotgun (WGS) entry which is preliminary data.</text>
</comment>
<evidence type="ECO:0000313" key="2">
    <source>
        <dbReference type="Proteomes" id="UP000460412"/>
    </source>
</evidence>
<reference evidence="1 2" key="1">
    <citation type="submission" date="2019-12" db="EMBL/GenBank/DDBJ databases">
        <title>Sporaefaciens musculi gen. nov., sp. nov., a novel bacterium isolated from the caecum of an obese mouse.</title>
        <authorList>
            <person name="Rasmussen T.S."/>
            <person name="Streidl T."/>
            <person name="Hitch T.C.A."/>
            <person name="Wortmann E."/>
            <person name="Deptula P."/>
            <person name="Hansen M."/>
            <person name="Nielsen D.S."/>
            <person name="Clavel T."/>
            <person name="Vogensen F.K."/>
        </authorList>
    </citation>
    <scope>NUCLEOTIDE SEQUENCE [LARGE SCALE GENOMIC DNA]</scope>
    <source>
        <strain evidence="1 2">WCA-9-b2</strain>
    </source>
</reference>
<keyword evidence="2" id="KW-1185">Reference proteome</keyword>
<sequence length="74" mass="8644">MREVIGSVYDYRCGKDLNMFGQVIGFLYCPDTDKEEKTEFELSGLIAEELEVMGRKERRVVMRRAGLNPDLYDF</sequence>
<proteinExistence type="predicted"/>